<keyword evidence="4" id="KW-0560">Oxidoreductase</keyword>
<dbReference type="Gene3D" id="3.50.50.60">
    <property type="entry name" value="FAD/NAD(P)-binding domain"/>
    <property type="match status" value="2"/>
</dbReference>
<dbReference type="GO" id="GO:0050660">
    <property type="term" value="F:flavin adenine dinucleotide binding"/>
    <property type="evidence" value="ECO:0007669"/>
    <property type="project" value="InterPro"/>
</dbReference>
<evidence type="ECO:0000256" key="4">
    <source>
        <dbReference type="ARBA" id="ARBA00023002"/>
    </source>
</evidence>
<dbReference type="InterPro" id="IPR051209">
    <property type="entry name" value="FAD-bind_Monooxygenase_sf"/>
</dbReference>
<accession>A0A6A6Y2L1</accession>
<dbReference type="GO" id="GO:0004499">
    <property type="term" value="F:N,N-dimethylaniline monooxygenase activity"/>
    <property type="evidence" value="ECO:0007669"/>
    <property type="project" value="InterPro"/>
</dbReference>
<reference evidence="5 7" key="1">
    <citation type="journal article" date="2020" name="Stud. Mycol.">
        <title>101 Dothideomycetes genomes: a test case for predicting lifestyles and emergence of pathogens.</title>
        <authorList>
            <person name="Haridas S."/>
            <person name="Albert R."/>
            <person name="Binder M."/>
            <person name="Bloem J."/>
            <person name="Labutti K."/>
            <person name="Salamov A."/>
            <person name="Andreopoulos B."/>
            <person name="Baker S."/>
            <person name="Barry K."/>
            <person name="Bills G."/>
            <person name="Bluhm B."/>
            <person name="Cannon C."/>
            <person name="Castanera R."/>
            <person name="Culley D."/>
            <person name="Daum C."/>
            <person name="Ezra D."/>
            <person name="Gonzalez J."/>
            <person name="Henrissat B."/>
            <person name="Kuo A."/>
            <person name="Liang C."/>
            <person name="Lipzen A."/>
            <person name="Lutzoni F."/>
            <person name="Magnuson J."/>
            <person name="Mondo S."/>
            <person name="Nolan M."/>
            <person name="Ohm R."/>
            <person name="Pangilinan J."/>
            <person name="Park H.-J."/>
            <person name="Ramirez L."/>
            <person name="Alfaro M."/>
            <person name="Sun H."/>
            <person name="Tritt A."/>
            <person name="Yoshinaga Y."/>
            <person name="Zwiers L.-H."/>
            <person name="Turgeon B."/>
            <person name="Goodwin S."/>
            <person name="Spatafora J."/>
            <person name="Crous P."/>
            <person name="Grigoriev I."/>
        </authorList>
    </citation>
    <scope>NUCLEOTIDE SEQUENCE</scope>
    <source>
        <strain evidence="5 7">CBS 304.34</strain>
    </source>
</reference>
<evidence type="ECO:0000313" key="5">
    <source>
        <dbReference type="EMBL" id="KAF2802900.1"/>
    </source>
</evidence>
<dbReference type="GeneID" id="54457069"/>
<evidence type="ECO:0000313" key="6">
    <source>
        <dbReference type="Proteomes" id="UP000504636"/>
    </source>
</evidence>
<evidence type="ECO:0000256" key="3">
    <source>
        <dbReference type="ARBA" id="ARBA00022827"/>
    </source>
</evidence>
<keyword evidence="6" id="KW-1185">Reference proteome</keyword>
<reference evidence="7" key="3">
    <citation type="submission" date="2025-04" db="UniProtKB">
        <authorList>
            <consortium name="RefSeq"/>
        </authorList>
    </citation>
    <scope>IDENTIFICATION</scope>
    <source>
        <strain evidence="7">CBS 304.34</strain>
    </source>
</reference>
<organism evidence="5">
    <name type="scientific">Mytilinidion resinicola</name>
    <dbReference type="NCBI Taxonomy" id="574789"/>
    <lineage>
        <taxon>Eukaryota</taxon>
        <taxon>Fungi</taxon>
        <taxon>Dikarya</taxon>
        <taxon>Ascomycota</taxon>
        <taxon>Pezizomycotina</taxon>
        <taxon>Dothideomycetes</taxon>
        <taxon>Pleosporomycetidae</taxon>
        <taxon>Mytilinidiales</taxon>
        <taxon>Mytilinidiaceae</taxon>
        <taxon>Mytilinidion</taxon>
    </lineage>
</organism>
<dbReference type="RefSeq" id="XP_033569864.1">
    <property type="nucleotide sequence ID" value="XM_033716176.1"/>
</dbReference>
<dbReference type="Proteomes" id="UP000504636">
    <property type="component" value="Unplaced"/>
</dbReference>
<keyword evidence="3" id="KW-0274">FAD</keyword>
<evidence type="ECO:0000256" key="1">
    <source>
        <dbReference type="ARBA" id="ARBA00010139"/>
    </source>
</evidence>
<name>A0A6A6Y2L1_9PEZI</name>
<sequence length="477" mass="54056">KAIDIGGTWSKNTYPNLSCDILSQLYSYSFAPNPDWSTTYASQPEILAYIKRVAQNLQFRIHLHQECVSAQWLEDTDLRRVEFLDTTTNEVYVRHSRVLCTAVGFLDIPKGPESIANIQEFRGRIFHSSDWDRKVNFEGKDVVVVGNGASANQFVPWLLTQNTGLRNLVQVVRSAQWIAPKETQRIEKVQKWVLRNIPFTNRLSRWWLAMKLDLAFVAFKDSFLGCHVRGRLEASLVSYIEKTAPSQYRSILVPSYAFGAKHAILDHGYLASLHDPKAKLIKSKSLRIISANQIADESGVAYPADIIILANGFKTAQLLTLMQITGLNGLNLRDIWERGPDGARAYMGVMVSGFRNLFLLTGPNTLPSGHSTLLGIEHSVTYILRLLEPLLGSKVLSNQPSASKIEVKKEAEDGFNKFVERRMKGLVYTSDISTWYIDKRTGKNHLVWPGSQLGFWWSRCVEMVRWTDFVLSKEKTT</sequence>
<dbReference type="Pfam" id="PF00743">
    <property type="entry name" value="FMO-like"/>
    <property type="match status" value="1"/>
</dbReference>
<evidence type="ECO:0000313" key="7">
    <source>
        <dbReference type="RefSeq" id="XP_033569864.1"/>
    </source>
</evidence>
<proteinExistence type="inferred from homology"/>
<dbReference type="OrthoDB" id="74360at2759"/>
<reference evidence="7" key="2">
    <citation type="submission" date="2020-04" db="EMBL/GenBank/DDBJ databases">
        <authorList>
            <consortium name="NCBI Genome Project"/>
        </authorList>
    </citation>
    <scope>NUCLEOTIDE SEQUENCE</scope>
    <source>
        <strain evidence="7">CBS 304.34</strain>
    </source>
</reference>
<evidence type="ECO:0000256" key="2">
    <source>
        <dbReference type="ARBA" id="ARBA00022630"/>
    </source>
</evidence>
<dbReference type="EMBL" id="MU003720">
    <property type="protein sequence ID" value="KAF2802900.1"/>
    <property type="molecule type" value="Genomic_DNA"/>
</dbReference>
<dbReference type="AlphaFoldDB" id="A0A6A6Y2L1"/>
<keyword evidence="2" id="KW-0285">Flavoprotein</keyword>
<dbReference type="PANTHER" id="PTHR42877:SF5">
    <property type="entry name" value="L-ORNITHINE N(5)-MONOOXYGENASE-RELATED"/>
    <property type="match status" value="1"/>
</dbReference>
<dbReference type="SUPFAM" id="SSF51905">
    <property type="entry name" value="FAD/NAD(P)-binding domain"/>
    <property type="match status" value="2"/>
</dbReference>
<gene>
    <name evidence="5 7" type="ORF">BDZ99DRAFT_400582</name>
</gene>
<dbReference type="GO" id="GO:0050661">
    <property type="term" value="F:NADP binding"/>
    <property type="evidence" value="ECO:0007669"/>
    <property type="project" value="InterPro"/>
</dbReference>
<protein>
    <submittedName>
        <fullName evidence="5 7">FAD/NAD(P)-binding domain-containing protein</fullName>
    </submittedName>
</protein>
<feature type="non-terminal residue" evidence="5">
    <location>
        <position position="1"/>
    </location>
</feature>
<comment type="similarity">
    <text evidence="1">Belongs to the FAD-binding monooxygenase family.</text>
</comment>
<dbReference type="InterPro" id="IPR020946">
    <property type="entry name" value="Flavin_mOase-like"/>
</dbReference>
<dbReference type="PANTHER" id="PTHR42877">
    <property type="entry name" value="L-ORNITHINE N(5)-MONOOXYGENASE-RELATED"/>
    <property type="match status" value="1"/>
</dbReference>
<dbReference type="InterPro" id="IPR036188">
    <property type="entry name" value="FAD/NAD-bd_sf"/>
</dbReference>